<dbReference type="OrthoDB" id="10250354at2759"/>
<feature type="compositionally biased region" description="Basic and acidic residues" evidence="2">
    <location>
        <begin position="143"/>
        <end position="157"/>
    </location>
</feature>
<dbReference type="SUPFAM" id="SSF49493">
    <property type="entry name" value="HSP40/DnaJ peptide-binding domain"/>
    <property type="match status" value="1"/>
</dbReference>
<evidence type="ECO:0000259" key="3">
    <source>
        <dbReference type="PROSITE" id="PS50076"/>
    </source>
</evidence>
<dbReference type="PANTHER" id="PTHR24078">
    <property type="entry name" value="DNAJ HOMOLOG SUBFAMILY C MEMBER"/>
    <property type="match status" value="1"/>
</dbReference>
<name>A0A0D0BFF3_9AGAM</name>
<proteinExistence type="predicted"/>
<feature type="compositionally biased region" description="Polar residues" evidence="2">
    <location>
        <begin position="284"/>
        <end position="299"/>
    </location>
</feature>
<feature type="compositionally biased region" description="Polar residues" evidence="2">
    <location>
        <begin position="229"/>
        <end position="239"/>
    </location>
</feature>
<dbReference type="InterPro" id="IPR002939">
    <property type="entry name" value="DnaJ_C"/>
</dbReference>
<dbReference type="Pfam" id="PF01556">
    <property type="entry name" value="DnaJ_C"/>
    <property type="match status" value="1"/>
</dbReference>
<dbReference type="InterPro" id="IPR051339">
    <property type="entry name" value="DnaJ_subfamily_B"/>
</dbReference>
<dbReference type="GO" id="GO:0005829">
    <property type="term" value="C:cytosol"/>
    <property type="evidence" value="ECO:0007669"/>
    <property type="project" value="TreeGrafter"/>
</dbReference>
<feature type="compositionally biased region" description="Polar residues" evidence="2">
    <location>
        <begin position="255"/>
        <end position="276"/>
    </location>
</feature>
<sequence>MPVASRRPEYYNALGLVVDATDDDIRAAYKKLALQWHPDRHQIGKEHAAQMFVEVNTAYHSLMDGTESMDPSCGDSVSPLSTPTESGTAQNSSTEPRPQANAQPSSRHTKSSGSQKSEQTPNPFSFTSVPGSDAEKLSQPCSSDDRTTHYASHDHHSNLKSHSQKPCSTGSNGSRRSRSRTTSYDNLRDLPRPSAPDRAPSSTTSASRSHSSRTSIPRSKSHDNLRDPSFNSREPQSGQAPAPVSHDLKSEISNRSKNNQGAGSTSINSKGRTRGSNYAKRLRSQTGNFSQPVIPPTSSKLHKLPRRGLGEELLQKLSRGSSRCKRGEGLTYSDNAPTYGSPLRPLGAPRGTSKEWLFPLLLTLDEMYHGTAFQFLITRELLSRKTEQVEIYVDVPPGIRSGTRIVCPRTGHQRKDGTLQDVIFLVEEVPHGIFTRVKDDLFVDICVPWVETLAEQGADICIDSMDGEEIIFTLPYPIYDKSTEGQLLVKGAGMPIREGRKTVGRGDLIVRWQVVFSHPSKWDNLKKALRIKA</sequence>
<dbReference type="PRINTS" id="PR00625">
    <property type="entry name" value="JDOMAIN"/>
</dbReference>
<evidence type="ECO:0000313" key="5">
    <source>
        <dbReference type="Proteomes" id="UP000054485"/>
    </source>
</evidence>
<dbReference type="SMART" id="SM00271">
    <property type="entry name" value="DnaJ"/>
    <property type="match status" value="1"/>
</dbReference>
<feature type="domain" description="J" evidence="3">
    <location>
        <begin position="9"/>
        <end position="67"/>
    </location>
</feature>
<feature type="region of interest" description="Disordered" evidence="2">
    <location>
        <begin position="63"/>
        <end position="346"/>
    </location>
</feature>
<feature type="compositionally biased region" description="Polar residues" evidence="2">
    <location>
        <begin position="78"/>
        <end position="130"/>
    </location>
</feature>
<reference evidence="4 5" key="1">
    <citation type="submission" date="2014-04" db="EMBL/GenBank/DDBJ databases">
        <authorList>
            <consortium name="DOE Joint Genome Institute"/>
            <person name="Kuo A."/>
            <person name="Ruytinx J."/>
            <person name="Rineau F."/>
            <person name="Colpaert J."/>
            <person name="Kohler A."/>
            <person name="Nagy L.G."/>
            <person name="Floudas D."/>
            <person name="Copeland A."/>
            <person name="Barry K.W."/>
            <person name="Cichocki N."/>
            <person name="Veneault-Fourrey C."/>
            <person name="LaButti K."/>
            <person name="Lindquist E.A."/>
            <person name="Lipzen A."/>
            <person name="Lundell T."/>
            <person name="Morin E."/>
            <person name="Murat C."/>
            <person name="Sun H."/>
            <person name="Tunlid A."/>
            <person name="Henrissat B."/>
            <person name="Grigoriev I.V."/>
            <person name="Hibbett D.S."/>
            <person name="Martin F."/>
            <person name="Nordberg H.P."/>
            <person name="Cantor M.N."/>
            <person name="Hua S.X."/>
        </authorList>
    </citation>
    <scope>NUCLEOTIDE SEQUENCE [LARGE SCALE GENOMIC DNA]</scope>
    <source>
        <strain evidence="4 5">UH-Slu-Lm8-n1</strain>
    </source>
</reference>
<dbReference type="InterPro" id="IPR001623">
    <property type="entry name" value="DnaJ_domain"/>
</dbReference>
<dbReference type="GO" id="GO:0006413">
    <property type="term" value="P:translational initiation"/>
    <property type="evidence" value="ECO:0007669"/>
    <property type="project" value="TreeGrafter"/>
</dbReference>
<dbReference type="PANTHER" id="PTHR24078:SF553">
    <property type="entry name" value="DNAJ HOMOLOG SUBFAMILY B MEMBER 5"/>
    <property type="match status" value="1"/>
</dbReference>
<protein>
    <recommendedName>
        <fullName evidence="3">J domain-containing protein</fullName>
    </recommendedName>
</protein>
<dbReference type="HOGENOM" id="CLU_031313_0_0_1"/>
<dbReference type="EMBL" id="KN835251">
    <property type="protein sequence ID" value="KIK42003.1"/>
    <property type="molecule type" value="Genomic_DNA"/>
</dbReference>
<evidence type="ECO:0000256" key="2">
    <source>
        <dbReference type="SAM" id="MobiDB-lite"/>
    </source>
</evidence>
<organism evidence="4 5">
    <name type="scientific">Suillus luteus UH-Slu-Lm8-n1</name>
    <dbReference type="NCBI Taxonomy" id="930992"/>
    <lineage>
        <taxon>Eukaryota</taxon>
        <taxon>Fungi</taxon>
        <taxon>Dikarya</taxon>
        <taxon>Basidiomycota</taxon>
        <taxon>Agaricomycotina</taxon>
        <taxon>Agaricomycetes</taxon>
        <taxon>Agaricomycetidae</taxon>
        <taxon>Boletales</taxon>
        <taxon>Suillineae</taxon>
        <taxon>Suillaceae</taxon>
        <taxon>Suillus</taxon>
    </lineage>
</organism>
<keyword evidence="5" id="KW-1185">Reference proteome</keyword>
<evidence type="ECO:0000313" key="4">
    <source>
        <dbReference type="EMBL" id="KIK42003.1"/>
    </source>
</evidence>
<dbReference type="STRING" id="930992.A0A0D0BFF3"/>
<keyword evidence="1" id="KW-0143">Chaperone</keyword>
<dbReference type="CDD" id="cd10747">
    <property type="entry name" value="DnaJ_C"/>
    <property type="match status" value="1"/>
</dbReference>
<accession>A0A0D0BFF3</accession>
<dbReference type="GO" id="GO:0051087">
    <property type="term" value="F:protein-folding chaperone binding"/>
    <property type="evidence" value="ECO:0007669"/>
    <property type="project" value="TreeGrafter"/>
</dbReference>
<dbReference type="Proteomes" id="UP000054485">
    <property type="component" value="Unassembled WGS sequence"/>
</dbReference>
<dbReference type="GO" id="GO:0051082">
    <property type="term" value="F:unfolded protein binding"/>
    <property type="evidence" value="ECO:0007669"/>
    <property type="project" value="InterPro"/>
</dbReference>
<dbReference type="InterPro" id="IPR008971">
    <property type="entry name" value="HSP40/DnaJ_pept-bd"/>
</dbReference>
<feature type="compositionally biased region" description="Low complexity" evidence="2">
    <location>
        <begin position="196"/>
        <end position="218"/>
    </location>
</feature>
<dbReference type="InterPro" id="IPR036869">
    <property type="entry name" value="J_dom_sf"/>
</dbReference>
<dbReference type="SUPFAM" id="SSF46565">
    <property type="entry name" value="Chaperone J-domain"/>
    <property type="match status" value="1"/>
</dbReference>
<reference evidence="5" key="2">
    <citation type="submission" date="2015-01" db="EMBL/GenBank/DDBJ databases">
        <title>Evolutionary Origins and Diversification of the Mycorrhizal Mutualists.</title>
        <authorList>
            <consortium name="DOE Joint Genome Institute"/>
            <consortium name="Mycorrhizal Genomics Consortium"/>
            <person name="Kohler A."/>
            <person name="Kuo A."/>
            <person name="Nagy L.G."/>
            <person name="Floudas D."/>
            <person name="Copeland A."/>
            <person name="Barry K.W."/>
            <person name="Cichocki N."/>
            <person name="Veneault-Fourrey C."/>
            <person name="LaButti K."/>
            <person name="Lindquist E.A."/>
            <person name="Lipzen A."/>
            <person name="Lundell T."/>
            <person name="Morin E."/>
            <person name="Murat C."/>
            <person name="Riley R."/>
            <person name="Ohm R."/>
            <person name="Sun H."/>
            <person name="Tunlid A."/>
            <person name="Henrissat B."/>
            <person name="Grigoriev I.V."/>
            <person name="Hibbett D.S."/>
            <person name="Martin F."/>
        </authorList>
    </citation>
    <scope>NUCLEOTIDE SEQUENCE [LARGE SCALE GENOMIC DNA]</scope>
    <source>
        <strain evidence="5">UH-Slu-Lm8-n1</strain>
    </source>
</reference>
<dbReference type="InParanoid" id="A0A0D0BFF3"/>
<dbReference type="CDD" id="cd06257">
    <property type="entry name" value="DnaJ"/>
    <property type="match status" value="1"/>
</dbReference>
<dbReference type="Gene3D" id="2.60.260.20">
    <property type="entry name" value="Urease metallochaperone UreE, N-terminal domain"/>
    <property type="match status" value="2"/>
</dbReference>
<dbReference type="Pfam" id="PF00226">
    <property type="entry name" value="DnaJ"/>
    <property type="match status" value="1"/>
</dbReference>
<dbReference type="AlphaFoldDB" id="A0A0D0BFF3"/>
<gene>
    <name evidence="4" type="ORF">CY34DRAFT_805443</name>
</gene>
<evidence type="ECO:0000256" key="1">
    <source>
        <dbReference type="ARBA" id="ARBA00023186"/>
    </source>
</evidence>
<dbReference type="PROSITE" id="PS50076">
    <property type="entry name" value="DNAJ_2"/>
    <property type="match status" value="1"/>
</dbReference>
<dbReference type="Gene3D" id="1.10.287.110">
    <property type="entry name" value="DnaJ domain"/>
    <property type="match status" value="1"/>
</dbReference>
<dbReference type="GO" id="GO:0006457">
    <property type="term" value="P:protein folding"/>
    <property type="evidence" value="ECO:0007669"/>
    <property type="project" value="InterPro"/>
</dbReference>